<keyword evidence="2" id="KW-0732">Signal</keyword>
<sequence>MQSALLLRRHRALLAGALAATLAAGAVAAPSALAQVEDDGAVVDTPSDVGEPSAGTGDPAETGTDPSEADGDAPAPGTGEPGTGEPGTGEPGTDAPGTQAPGTEEPGNARPEPAEPGTGTDEPATGGEPTEDGDGAPVGTQAVRCDAERLDDEDEVAYLFVPGERVTCVAEGLDPAADAVFEGELFGLTEADLGEAGEDVEDRPIEVYEQVLTPAADGTATFAFAVPAEVLVGELFGVVRQGRSGAETFHHEFYGLVFGGFELTFGELDCPDPVTAGTTGTCTAQDMTAGEFAYAVQYFSLQQLVEQIRDLGDLVADLEAGEIDDEEAFELFGEPDVVGVANAGSDGVGSFDFAVPTGRQLDFYVAVAAQESGYLALSAGEIVPAGTGGGTGGSTGGSTGSSTGGSTGGTSNGGATPVAVVRPNRVEAGAGGAAEDTGLTALVGLLGLAAVTGLSGTRRLLRR</sequence>
<dbReference type="PROSITE" id="PS51318">
    <property type="entry name" value="TAT"/>
    <property type="match status" value="1"/>
</dbReference>
<feature type="compositionally biased region" description="Gly residues" evidence="1">
    <location>
        <begin position="79"/>
        <end position="90"/>
    </location>
</feature>
<reference evidence="3" key="2">
    <citation type="submission" date="2020-09" db="EMBL/GenBank/DDBJ databases">
        <authorList>
            <person name="Sun Q."/>
            <person name="Zhou Y."/>
        </authorList>
    </citation>
    <scope>NUCLEOTIDE SEQUENCE</scope>
    <source>
        <strain evidence="3">CGMCC 1.14988</strain>
    </source>
</reference>
<evidence type="ECO:0000313" key="3">
    <source>
        <dbReference type="EMBL" id="GGI05502.1"/>
    </source>
</evidence>
<comment type="caution">
    <text evidence="3">The sequence shown here is derived from an EMBL/GenBank/DDBJ whole genome shotgun (WGS) entry which is preliminary data.</text>
</comment>
<dbReference type="RefSeq" id="WP_130649323.1">
    <property type="nucleotide sequence ID" value="NZ_BMHA01000004.1"/>
</dbReference>
<protein>
    <recommendedName>
        <fullName evidence="5">Gram-positive cocci surface proteins LPxTG domain-containing protein</fullName>
    </recommendedName>
</protein>
<evidence type="ECO:0008006" key="5">
    <source>
        <dbReference type="Google" id="ProtNLM"/>
    </source>
</evidence>
<dbReference type="Proteomes" id="UP000650511">
    <property type="component" value="Unassembled WGS sequence"/>
</dbReference>
<feature type="chain" id="PRO_5035149101" description="Gram-positive cocci surface proteins LPxTG domain-containing protein" evidence="2">
    <location>
        <begin position="29"/>
        <end position="463"/>
    </location>
</feature>
<name>A0A8J3EXC9_9ACTN</name>
<organism evidence="3 4">
    <name type="scientific">Egicoccus halophilus</name>
    <dbReference type="NCBI Taxonomy" id="1670830"/>
    <lineage>
        <taxon>Bacteria</taxon>
        <taxon>Bacillati</taxon>
        <taxon>Actinomycetota</taxon>
        <taxon>Nitriliruptoria</taxon>
        <taxon>Egicoccales</taxon>
        <taxon>Egicoccaceae</taxon>
        <taxon>Egicoccus</taxon>
    </lineage>
</organism>
<evidence type="ECO:0000256" key="1">
    <source>
        <dbReference type="SAM" id="MobiDB-lite"/>
    </source>
</evidence>
<keyword evidence="4" id="KW-1185">Reference proteome</keyword>
<accession>A0A8J3EXC9</accession>
<feature type="region of interest" description="Disordered" evidence="1">
    <location>
        <begin position="388"/>
        <end position="417"/>
    </location>
</feature>
<dbReference type="InterPro" id="IPR006311">
    <property type="entry name" value="TAT_signal"/>
</dbReference>
<feature type="region of interest" description="Disordered" evidence="1">
    <location>
        <begin position="42"/>
        <end position="139"/>
    </location>
</feature>
<dbReference type="AlphaFoldDB" id="A0A8J3EXC9"/>
<evidence type="ECO:0000256" key="2">
    <source>
        <dbReference type="SAM" id="SignalP"/>
    </source>
</evidence>
<proteinExistence type="predicted"/>
<dbReference type="EMBL" id="BMHA01000004">
    <property type="protein sequence ID" value="GGI05502.1"/>
    <property type="molecule type" value="Genomic_DNA"/>
</dbReference>
<reference evidence="3" key="1">
    <citation type="journal article" date="2014" name="Int. J. Syst. Evol. Microbiol.">
        <title>Complete genome sequence of Corynebacterium casei LMG S-19264T (=DSM 44701T), isolated from a smear-ripened cheese.</title>
        <authorList>
            <consortium name="US DOE Joint Genome Institute (JGI-PGF)"/>
            <person name="Walter F."/>
            <person name="Albersmeier A."/>
            <person name="Kalinowski J."/>
            <person name="Ruckert C."/>
        </authorList>
    </citation>
    <scope>NUCLEOTIDE SEQUENCE</scope>
    <source>
        <strain evidence="3">CGMCC 1.14988</strain>
    </source>
</reference>
<gene>
    <name evidence="3" type="ORF">GCM10011354_14420</name>
</gene>
<evidence type="ECO:0000313" key="4">
    <source>
        <dbReference type="Proteomes" id="UP000650511"/>
    </source>
</evidence>
<feature type="compositionally biased region" description="Gly residues" evidence="1">
    <location>
        <begin position="388"/>
        <end position="412"/>
    </location>
</feature>
<feature type="signal peptide" evidence="2">
    <location>
        <begin position="1"/>
        <end position="28"/>
    </location>
</feature>